<evidence type="ECO:0000313" key="9">
    <source>
        <dbReference type="Proteomes" id="UP000502611"/>
    </source>
</evidence>
<dbReference type="Gene3D" id="3.30.160.390">
    <property type="entry name" value="Integrase, DNA-binding domain"/>
    <property type="match status" value="1"/>
</dbReference>
<dbReference type="PANTHER" id="PTHR30629">
    <property type="entry name" value="PROPHAGE INTEGRASE"/>
    <property type="match status" value="1"/>
</dbReference>
<evidence type="ECO:0000313" key="6">
    <source>
        <dbReference type="EMBL" id="ATP18541.1"/>
    </source>
</evidence>
<accession>A0A0J9D0K7</accession>
<dbReference type="GO" id="GO:0006310">
    <property type="term" value="P:DNA recombination"/>
    <property type="evidence" value="ECO:0007669"/>
    <property type="project" value="UniProtKB-KW"/>
</dbReference>
<dbReference type="InterPro" id="IPR011010">
    <property type="entry name" value="DNA_brk_join_enz"/>
</dbReference>
<dbReference type="Gene3D" id="1.10.150.130">
    <property type="match status" value="1"/>
</dbReference>
<dbReference type="CDD" id="cd00801">
    <property type="entry name" value="INT_P4_C"/>
    <property type="match status" value="1"/>
</dbReference>
<dbReference type="Pfam" id="PF00589">
    <property type="entry name" value="Phage_integrase"/>
    <property type="match status" value="1"/>
</dbReference>
<organism evidence="6 8">
    <name type="scientific">Sphingobium yanoikuyae</name>
    <name type="common">Sphingomonas yanoikuyae</name>
    <dbReference type="NCBI Taxonomy" id="13690"/>
    <lineage>
        <taxon>Bacteria</taxon>
        <taxon>Pseudomonadati</taxon>
        <taxon>Pseudomonadota</taxon>
        <taxon>Alphaproteobacteria</taxon>
        <taxon>Sphingomonadales</taxon>
        <taxon>Sphingomonadaceae</taxon>
        <taxon>Sphingobium</taxon>
    </lineage>
</organism>
<evidence type="ECO:0000256" key="3">
    <source>
        <dbReference type="ARBA" id="ARBA00023125"/>
    </source>
</evidence>
<dbReference type="PROSITE" id="PS51898">
    <property type="entry name" value="TYR_RECOMBINASE"/>
    <property type="match status" value="1"/>
</dbReference>
<keyword evidence="4" id="KW-0233">DNA recombination</keyword>
<evidence type="ECO:0000256" key="1">
    <source>
        <dbReference type="ARBA" id="ARBA00008857"/>
    </source>
</evidence>
<dbReference type="RefSeq" id="WP_048938294.1">
    <property type="nucleotide sequence ID" value="NZ_CP020925.1"/>
</dbReference>
<dbReference type="InterPro" id="IPR010998">
    <property type="entry name" value="Integrase_recombinase_N"/>
</dbReference>
<evidence type="ECO:0000313" key="8">
    <source>
        <dbReference type="Proteomes" id="UP000037029"/>
    </source>
</evidence>
<reference evidence="7 9" key="2">
    <citation type="submission" date="2020-04" db="EMBL/GenBank/DDBJ databases">
        <title>The Whole Genome Analysis of High salt-tolerant Sphingobium yanoikuyae YC-XJ2 with Aryl organophosphorus flame retardants (aryl-OPFRs)-degrading capacity and characteristics of Related phosphotriesterase.</title>
        <authorList>
            <person name="Li X."/>
        </authorList>
    </citation>
    <scope>NUCLEOTIDE SEQUENCE [LARGE SCALE GENOMIC DNA]</scope>
    <source>
        <strain evidence="7 9">YC-XJ2</strain>
    </source>
</reference>
<dbReference type="InterPro" id="IPR050808">
    <property type="entry name" value="Phage_Integrase"/>
</dbReference>
<proteinExistence type="inferred from homology"/>
<dbReference type="Proteomes" id="UP000502611">
    <property type="component" value="Chromosome"/>
</dbReference>
<evidence type="ECO:0000313" key="7">
    <source>
        <dbReference type="EMBL" id="QJR03511.1"/>
    </source>
</evidence>
<feature type="domain" description="Tyr recombinase" evidence="5">
    <location>
        <begin position="220"/>
        <end position="410"/>
    </location>
</feature>
<dbReference type="GO" id="GO:0015074">
    <property type="term" value="P:DNA integration"/>
    <property type="evidence" value="ECO:0007669"/>
    <property type="project" value="UniProtKB-KW"/>
</dbReference>
<dbReference type="PANTHER" id="PTHR30629:SF2">
    <property type="entry name" value="PROPHAGE INTEGRASE INTS-RELATED"/>
    <property type="match status" value="1"/>
</dbReference>
<dbReference type="InterPro" id="IPR013762">
    <property type="entry name" value="Integrase-like_cat_sf"/>
</dbReference>
<dbReference type="InterPro" id="IPR038488">
    <property type="entry name" value="Integrase_DNA-bd_sf"/>
</dbReference>
<dbReference type="InterPro" id="IPR025166">
    <property type="entry name" value="Integrase_DNA_bind_dom"/>
</dbReference>
<evidence type="ECO:0000256" key="2">
    <source>
        <dbReference type="ARBA" id="ARBA00022908"/>
    </source>
</evidence>
<keyword evidence="3" id="KW-0238">DNA-binding</keyword>
<evidence type="ECO:0000256" key="4">
    <source>
        <dbReference type="ARBA" id="ARBA00023172"/>
    </source>
</evidence>
<dbReference type="GO" id="GO:0003677">
    <property type="term" value="F:DNA binding"/>
    <property type="evidence" value="ECO:0007669"/>
    <property type="project" value="UniProtKB-KW"/>
</dbReference>
<dbReference type="SUPFAM" id="SSF56349">
    <property type="entry name" value="DNA breaking-rejoining enzymes"/>
    <property type="match status" value="1"/>
</dbReference>
<dbReference type="InterPro" id="IPR002104">
    <property type="entry name" value="Integrase_catalytic"/>
</dbReference>
<keyword evidence="2" id="KW-0229">DNA integration</keyword>
<name>A0A0J9D0K7_SPHYA</name>
<gene>
    <name evidence="6" type="ORF">BV87_09160</name>
    <name evidence="7" type="ORF">HH800_15785</name>
</gene>
<reference evidence="6 8" key="1">
    <citation type="submission" date="2017-04" db="EMBL/GenBank/DDBJ databases">
        <title>Characterization, genome and methylation analysis of a phthalic acid esters degrading strain Sphingobium yanoikuyae SHJ.</title>
        <authorList>
            <person name="Feng L."/>
        </authorList>
    </citation>
    <scope>NUCLEOTIDE SEQUENCE [LARGE SCALE GENOMIC DNA]</scope>
    <source>
        <strain evidence="6 8">SHJ</strain>
    </source>
</reference>
<dbReference type="EMBL" id="CP053021">
    <property type="protein sequence ID" value="QJR03511.1"/>
    <property type="molecule type" value="Genomic_DNA"/>
</dbReference>
<protein>
    <submittedName>
        <fullName evidence="7">Tyrosine-type recombinase/integrase</fullName>
    </submittedName>
</protein>
<dbReference type="EMBL" id="CP020925">
    <property type="protein sequence ID" value="ATP18541.1"/>
    <property type="molecule type" value="Genomic_DNA"/>
</dbReference>
<sequence length="428" mass="48103">MSMDVKWNHQGLVGLKQENARYLDPKGNRLALVVTKFSKTWTWQARVNGVPRTLTLGKFPAVGLADARAKAGAIQADHDAGVDVHVKYGAGVAATDATPAVEAKRAGMTCQQAWDRYIGGLKAGTNVHGKARNKPRTIIEKEGMWKRQWADEIGDTMMNEVTEEVLYDVIQGLRDDGYMGAANSTTRYIKAFFRWAKLEKRATGLRTNPAEDLPISQLRARDRYLTENEIRYLLTALEAEDQIWTDAYRLALLTGQRKNEIFGALRSEVDINARHITISADRMKHNRAHVVPLSPQAWKIVERRLKATTSRYLFAAADGDNHLTGFSKRQAAIKAAVSKLASADGIEVAHWSFHDLRRTVSTMMNGLRDEGGNRLIAKDHIERVLSHIIRGVEGTYDRNDYYAEKRRALMLWADHLDKIVKASKQATK</sequence>
<dbReference type="AlphaFoldDB" id="A0A0J9D0K7"/>
<dbReference type="Gene3D" id="1.10.443.10">
    <property type="entry name" value="Intergrase catalytic core"/>
    <property type="match status" value="1"/>
</dbReference>
<dbReference type="Pfam" id="PF13356">
    <property type="entry name" value="Arm-DNA-bind_3"/>
    <property type="match status" value="1"/>
</dbReference>
<evidence type="ECO:0000259" key="5">
    <source>
        <dbReference type="PROSITE" id="PS51898"/>
    </source>
</evidence>
<comment type="similarity">
    <text evidence="1">Belongs to the 'phage' integrase family.</text>
</comment>
<dbReference type="Proteomes" id="UP000037029">
    <property type="component" value="Chromosome"/>
</dbReference>